<dbReference type="AlphaFoldDB" id="A0A7V7KTX9"/>
<gene>
    <name evidence="2" type="ORF">DTX73_05230</name>
</gene>
<name>A0A7V7KTX9_ENTFC</name>
<keyword evidence="1" id="KW-0472">Membrane</keyword>
<accession>A0A7V7KTX9</accession>
<organism evidence="2 3">
    <name type="scientific">Enterococcus faecium</name>
    <name type="common">Streptococcus faecium</name>
    <dbReference type="NCBI Taxonomy" id="1352"/>
    <lineage>
        <taxon>Bacteria</taxon>
        <taxon>Bacillati</taxon>
        <taxon>Bacillota</taxon>
        <taxon>Bacilli</taxon>
        <taxon>Lactobacillales</taxon>
        <taxon>Enterococcaceae</taxon>
        <taxon>Enterococcus</taxon>
    </lineage>
</organism>
<evidence type="ECO:0000313" key="3">
    <source>
        <dbReference type="Proteomes" id="UP000448762"/>
    </source>
</evidence>
<keyword evidence="1" id="KW-1133">Transmembrane helix</keyword>
<comment type="caution">
    <text evidence="2">The sequence shown here is derived from an EMBL/GenBank/DDBJ whole genome shotgun (WGS) entry which is preliminary data.</text>
</comment>
<proteinExistence type="predicted"/>
<sequence length="71" mass="8648">MFLIWLDLLPQMQAFTHRLFGIRGCDTFFVTTSLFFIFLKITRNYKEKSSVLMCYFYKSYVTKLLVKKRFL</sequence>
<feature type="transmembrane region" description="Helical" evidence="1">
    <location>
        <begin position="20"/>
        <end position="39"/>
    </location>
</feature>
<keyword evidence="1" id="KW-0812">Transmembrane</keyword>
<reference evidence="2 3" key="1">
    <citation type="submission" date="2018-07" db="EMBL/GenBank/DDBJ databases">
        <title>High quality draft genome sequencing of Enterococcus faecium exhibiting probiotic potential isolated from mucus of freshwater fish.</title>
        <authorList>
            <person name="El-Jeni R."/>
            <person name="Ghedira K."/>
            <person name="Abdelhak S."/>
            <person name="El-Bour M."/>
            <person name="Bouhaouala-Zahar B."/>
        </authorList>
    </citation>
    <scope>NUCLEOTIDE SEQUENCE [LARGE SCALE GENOMIC DNA]</scope>
    <source>
        <strain evidence="2 3">R.A73</strain>
    </source>
</reference>
<evidence type="ECO:0000256" key="1">
    <source>
        <dbReference type="SAM" id="Phobius"/>
    </source>
</evidence>
<protein>
    <submittedName>
        <fullName evidence="2">Uncharacterized protein</fullName>
    </submittedName>
</protein>
<evidence type="ECO:0000313" key="2">
    <source>
        <dbReference type="EMBL" id="KAA0691718.1"/>
    </source>
</evidence>
<dbReference type="EMBL" id="QOVC01000003">
    <property type="protein sequence ID" value="KAA0691718.1"/>
    <property type="molecule type" value="Genomic_DNA"/>
</dbReference>
<dbReference type="Proteomes" id="UP000448762">
    <property type="component" value="Unassembled WGS sequence"/>
</dbReference>